<evidence type="ECO:0000313" key="1">
    <source>
        <dbReference type="EMBL" id="GEN10195.1"/>
    </source>
</evidence>
<dbReference type="Proteomes" id="UP000183760">
    <property type="component" value="Unassembled WGS sequence"/>
</dbReference>
<sequence>MQRMFEKRQGSWRTGVVCALLALGSACGDAGVEPESPAPEVVDADPGRHPERRGIGMLPLPSGPSAMAITVDPRASLIVTDDAIVRNFTLLRVMQQLVTQSGVAGLTPLALFQDWWSTQAPPGCLPVFNTFPYECPRTESNQAFVNPFINPGTNPDEYIPLALVNRFDLAPVSGSDCGEYRIVFGKRSGIPGGGNRNLLIFEAVLPNPNPAAGLNGCQPVANFWASLTGMTTVSARVSALMGFYFNGLPGSGVMPVVHMDNYGNRVGAVATGQVRTNQFIGRPWTLREFSVRRTMCGATPCQLRFVPVTVKVNPGGTLFNPASGHALAPAFQNTVFPAEVPALAVNDINLFNNAIPDAFNSGQSHVGVFENQYVAQFGPGPSPFHTNVQAAIAAAGSTLTPQQVVARSMALSCAGCHENSNGANLGGGLVWPPSGGFVHVGEQFDPLSGVLGPRYRISPALTNVFLPHRKAVLETFLNASCGDATCQPWETTTVCPADCP</sequence>
<name>A0A511T7P6_MYXFU</name>
<keyword evidence="3" id="KW-1185">Reference proteome</keyword>
<evidence type="ECO:0000313" key="3">
    <source>
        <dbReference type="Proteomes" id="UP000183760"/>
    </source>
</evidence>
<reference evidence="1 4" key="2">
    <citation type="submission" date="2019-07" db="EMBL/GenBank/DDBJ databases">
        <title>Whole genome shotgun sequence of Myxococcus fulvus NBRC 100333.</title>
        <authorList>
            <person name="Hosoyama A."/>
            <person name="Uohara A."/>
            <person name="Ohji S."/>
            <person name="Ichikawa N."/>
        </authorList>
    </citation>
    <scope>NUCLEOTIDE SEQUENCE [LARGE SCALE GENOMIC DNA]</scope>
    <source>
        <strain evidence="1 4">NBRC 100333</strain>
    </source>
</reference>
<dbReference type="PROSITE" id="PS51257">
    <property type="entry name" value="PROKAR_LIPOPROTEIN"/>
    <property type="match status" value="1"/>
</dbReference>
<proteinExistence type="predicted"/>
<evidence type="ECO:0008006" key="5">
    <source>
        <dbReference type="Google" id="ProtNLM"/>
    </source>
</evidence>
<evidence type="ECO:0000313" key="2">
    <source>
        <dbReference type="EMBL" id="SEU35145.1"/>
    </source>
</evidence>
<protein>
    <recommendedName>
        <fullName evidence="5">Lipoprotein</fullName>
    </recommendedName>
</protein>
<comment type="caution">
    <text evidence="1">The sequence shown here is derived from an EMBL/GenBank/DDBJ whole genome shotgun (WGS) entry which is preliminary data.</text>
</comment>
<organism evidence="1 4">
    <name type="scientific">Myxococcus fulvus</name>
    <dbReference type="NCBI Taxonomy" id="33"/>
    <lineage>
        <taxon>Bacteria</taxon>
        <taxon>Pseudomonadati</taxon>
        <taxon>Myxococcota</taxon>
        <taxon>Myxococcia</taxon>
        <taxon>Myxococcales</taxon>
        <taxon>Cystobacterineae</taxon>
        <taxon>Myxococcaceae</taxon>
        <taxon>Myxococcus</taxon>
    </lineage>
</organism>
<dbReference type="Proteomes" id="UP000321514">
    <property type="component" value="Unassembled WGS sequence"/>
</dbReference>
<dbReference type="EMBL" id="BJXR01000037">
    <property type="protein sequence ID" value="GEN10195.1"/>
    <property type="molecule type" value="Genomic_DNA"/>
</dbReference>
<gene>
    <name evidence="1" type="ORF">MFU01_52320</name>
    <name evidence="2" type="ORF">SAMN05443572_110210</name>
</gene>
<reference evidence="2 3" key="1">
    <citation type="submission" date="2016-10" db="EMBL/GenBank/DDBJ databases">
        <authorList>
            <person name="Varghese N."/>
            <person name="Submissions S."/>
        </authorList>
    </citation>
    <scope>NUCLEOTIDE SEQUENCE [LARGE SCALE GENOMIC DNA]</scope>
    <source>
        <strain evidence="2 3">DSM 16525</strain>
    </source>
</reference>
<evidence type="ECO:0000313" key="4">
    <source>
        <dbReference type="Proteomes" id="UP000321514"/>
    </source>
</evidence>
<accession>A0A511T7P6</accession>
<dbReference type="EMBL" id="FOIB01000010">
    <property type="protein sequence ID" value="SEU35145.1"/>
    <property type="molecule type" value="Genomic_DNA"/>
</dbReference>
<dbReference type="AlphaFoldDB" id="A0A511T7P6"/>